<evidence type="ECO:0000313" key="4">
    <source>
        <dbReference type="Proteomes" id="UP001597526"/>
    </source>
</evidence>
<dbReference type="Gene3D" id="2.40.50.1020">
    <property type="entry name" value="LytTr DNA-binding domain"/>
    <property type="match status" value="1"/>
</dbReference>
<feature type="transmembrane region" description="Helical" evidence="1">
    <location>
        <begin position="45"/>
        <end position="71"/>
    </location>
</feature>
<dbReference type="InterPro" id="IPR007492">
    <property type="entry name" value="LytTR_DNA-bd_dom"/>
</dbReference>
<feature type="transmembrane region" description="Helical" evidence="1">
    <location>
        <begin position="83"/>
        <end position="101"/>
    </location>
</feature>
<evidence type="ECO:0000259" key="2">
    <source>
        <dbReference type="PROSITE" id="PS50930"/>
    </source>
</evidence>
<dbReference type="InterPro" id="IPR046947">
    <property type="entry name" value="LytR-like"/>
</dbReference>
<protein>
    <submittedName>
        <fullName evidence="3">LytR/AlgR family response regulator transcription factor</fullName>
    </submittedName>
</protein>
<feature type="transmembrane region" description="Helical" evidence="1">
    <location>
        <begin position="121"/>
        <end position="139"/>
    </location>
</feature>
<evidence type="ECO:0000256" key="1">
    <source>
        <dbReference type="SAM" id="Phobius"/>
    </source>
</evidence>
<name>A0ABW5MSG9_9FLAO</name>
<accession>A0ABW5MSG9</accession>
<evidence type="ECO:0000313" key="3">
    <source>
        <dbReference type="EMBL" id="MFD2586165.1"/>
    </source>
</evidence>
<dbReference type="PANTHER" id="PTHR37299:SF1">
    <property type="entry name" value="STAGE 0 SPORULATION PROTEIN A HOMOLOG"/>
    <property type="match status" value="1"/>
</dbReference>
<dbReference type="RefSeq" id="WP_339337113.1">
    <property type="nucleotide sequence ID" value="NZ_JBHULB010000007.1"/>
</dbReference>
<dbReference type="PANTHER" id="PTHR37299">
    <property type="entry name" value="TRANSCRIPTIONAL REGULATOR-RELATED"/>
    <property type="match status" value="1"/>
</dbReference>
<keyword evidence="1" id="KW-1133">Transmembrane helix</keyword>
<feature type="domain" description="HTH LytTR-type" evidence="2">
    <location>
        <begin position="179"/>
        <end position="285"/>
    </location>
</feature>
<feature type="transmembrane region" description="Helical" evidence="1">
    <location>
        <begin position="21"/>
        <end position="39"/>
    </location>
</feature>
<keyword evidence="1" id="KW-0472">Membrane</keyword>
<dbReference type="SMART" id="SM00850">
    <property type="entry name" value="LytTR"/>
    <property type="match status" value="1"/>
</dbReference>
<dbReference type="Proteomes" id="UP001597526">
    <property type="component" value="Unassembled WGS sequence"/>
</dbReference>
<keyword evidence="4" id="KW-1185">Reference proteome</keyword>
<dbReference type="PROSITE" id="PS50930">
    <property type="entry name" value="HTH_LYTTR"/>
    <property type="match status" value="1"/>
</dbReference>
<comment type="caution">
    <text evidence="3">The sequence shown here is derived from an EMBL/GenBank/DDBJ whole genome shotgun (WGS) entry which is preliminary data.</text>
</comment>
<sequence>MKADMVEEMEPKFEVKKANRFLPYIILIGLGIGTANFTMNGGLNWVQWAIQSLSTSMIVGYTTVLIGTNVAWTNGFIKPTWKLYLSVSVMFLLAGIIATEIEHVIRSLVFKSESFRPLNGGKMYLFNGIISLFLGFSFFQSKKLALDKSSGLDETTNDMESNISKIKEPKKFEKNTGSVPVKQGGNVLLVPTSDIAYFESYDNYSFLYDTDGNRKLCDYSLLFLEKRLSESFLRVHRKYIINTNHVKQIKPHINGRYVIEFSQKSLSTITSSKSYSQTIKKLIRIE</sequence>
<proteinExistence type="predicted"/>
<dbReference type="EMBL" id="JBHULB010000007">
    <property type="protein sequence ID" value="MFD2586165.1"/>
    <property type="molecule type" value="Genomic_DNA"/>
</dbReference>
<organism evidence="3 4">
    <name type="scientific">Croceitalea marina</name>
    <dbReference type="NCBI Taxonomy" id="1775166"/>
    <lineage>
        <taxon>Bacteria</taxon>
        <taxon>Pseudomonadati</taxon>
        <taxon>Bacteroidota</taxon>
        <taxon>Flavobacteriia</taxon>
        <taxon>Flavobacteriales</taxon>
        <taxon>Flavobacteriaceae</taxon>
        <taxon>Croceitalea</taxon>
    </lineage>
</organism>
<keyword evidence="1" id="KW-0812">Transmembrane</keyword>
<dbReference type="Pfam" id="PF04397">
    <property type="entry name" value="LytTR"/>
    <property type="match status" value="1"/>
</dbReference>
<gene>
    <name evidence="3" type="ORF">ACFSQJ_04450</name>
</gene>
<reference evidence="4" key="1">
    <citation type="journal article" date="2019" name="Int. J. Syst. Evol. Microbiol.">
        <title>The Global Catalogue of Microorganisms (GCM) 10K type strain sequencing project: providing services to taxonomists for standard genome sequencing and annotation.</title>
        <authorList>
            <consortium name="The Broad Institute Genomics Platform"/>
            <consortium name="The Broad Institute Genome Sequencing Center for Infectious Disease"/>
            <person name="Wu L."/>
            <person name="Ma J."/>
        </authorList>
    </citation>
    <scope>NUCLEOTIDE SEQUENCE [LARGE SCALE GENOMIC DNA]</scope>
    <source>
        <strain evidence="4">KCTC 52368</strain>
    </source>
</reference>